<evidence type="ECO:0000313" key="3">
    <source>
        <dbReference type="Proteomes" id="UP000483820"/>
    </source>
</evidence>
<gene>
    <name evidence="2" type="ORF">GCK72_014788</name>
</gene>
<organism evidence="2 3">
    <name type="scientific">Caenorhabditis remanei</name>
    <name type="common">Caenorhabditis vulgaris</name>
    <dbReference type="NCBI Taxonomy" id="31234"/>
    <lineage>
        <taxon>Eukaryota</taxon>
        <taxon>Metazoa</taxon>
        <taxon>Ecdysozoa</taxon>
        <taxon>Nematoda</taxon>
        <taxon>Chromadorea</taxon>
        <taxon>Rhabditida</taxon>
        <taxon>Rhabditina</taxon>
        <taxon>Rhabditomorpha</taxon>
        <taxon>Rhabditoidea</taxon>
        <taxon>Rhabditidae</taxon>
        <taxon>Peloderinae</taxon>
        <taxon>Caenorhabditis</taxon>
    </lineage>
</organism>
<dbReference type="Proteomes" id="UP000483820">
    <property type="component" value="Chromosome IV"/>
</dbReference>
<sequence length="78" mass="8560">MWPDHLEVIIVKVIVNVVRSKLLAFAHSLVTTIPRPAMFASRCRRVCRLFNAGALSSSPPQRHSASRSTGSAPLIVTH</sequence>
<feature type="region of interest" description="Disordered" evidence="1">
    <location>
        <begin position="54"/>
        <end position="78"/>
    </location>
</feature>
<reference evidence="2 3" key="1">
    <citation type="submission" date="2019-12" db="EMBL/GenBank/DDBJ databases">
        <title>Chromosome-level assembly of the Caenorhabditis remanei genome.</title>
        <authorList>
            <person name="Teterina A.A."/>
            <person name="Willis J.H."/>
            <person name="Phillips P.C."/>
        </authorList>
    </citation>
    <scope>NUCLEOTIDE SEQUENCE [LARGE SCALE GENOMIC DNA]</scope>
    <source>
        <strain evidence="2 3">PX506</strain>
        <tissue evidence="2">Whole organism</tissue>
    </source>
</reference>
<evidence type="ECO:0000313" key="2">
    <source>
        <dbReference type="EMBL" id="KAF1758330.1"/>
    </source>
</evidence>
<dbReference type="RefSeq" id="XP_053585235.1">
    <property type="nucleotide sequence ID" value="XM_053730463.1"/>
</dbReference>
<dbReference type="AlphaFoldDB" id="A0A6A5GSD5"/>
<dbReference type="GeneID" id="78775909"/>
<comment type="caution">
    <text evidence="2">The sequence shown here is derived from an EMBL/GenBank/DDBJ whole genome shotgun (WGS) entry which is preliminary data.</text>
</comment>
<dbReference type="CTD" id="78775909"/>
<dbReference type="KEGG" id="crq:GCK72_014788"/>
<accession>A0A6A5GSD5</accession>
<dbReference type="EMBL" id="WUAV01000004">
    <property type="protein sequence ID" value="KAF1758330.1"/>
    <property type="molecule type" value="Genomic_DNA"/>
</dbReference>
<protein>
    <submittedName>
        <fullName evidence="2">Uncharacterized protein</fullName>
    </submittedName>
</protein>
<feature type="compositionally biased region" description="Polar residues" evidence="1">
    <location>
        <begin position="54"/>
        <end position="71"/>
    </location>
</feature>
<name>A0A6A5GSD5_CAERE</name>
<evidence type="ECO:0000256" key="1">
    <source>
        <dbReference type="SAM" id="MobiDB-lite"/>
    </source>
</evidence>
<proteinExistence type="predicted"/>